<organism evidence="2">
    <name type="scientific">uncultured Solirubrobacteraceae bacterium</name>
    <dbReference type="NCBI Taxonomy" id="1162706"/>
    <lineage>
        <taxon>Bacteria</taxon>
        <taxon>Bacillati</taxon>
        <taxon>Actinomycetota</taxon>
        <taxon>Thermoleophilia</taxon>
        <taxon>Solirubrobacterales</taxon>
        <taxon>Solirubrobacteraceae</taxon>
        <taxon>environmental samples</taxon>
    </lineage>
</organism>
<feature type="domain" description="Cupin type-2" evidence="1">
    <location>
        <begin position="65"/>
        <end position="127"/>
    </location>
</feature>
<dbReference type="SUPFAM" id="SSF51182">
    <property type="entry name" value="RmlC-like cupins"/>
    <property type="match status" value="1"/>
</dbReference>
<dbReference type="PANTHER" id="PTHR36440:SF1">
    <property type="entry name" value="PUTATIVE (AFU_ORTHOLOGUE AFUA_8G07350)-RELATED"/>
    <property type="match status" value="1"/>
</dbReference>
<name>A0A6J4RKN7_9ACTN</name>
<dbReference type="Gene3D" id="2.60.120.10">
    <property type="entry name" value="Jelly Rolls"/>
    <property type="match status" value="1"/>
</dbReference>
<dbReference type="PANTHER" id="PTHR36440">
    <property type="entry name" value="PUTATIVE (AFU_ORTHOLOGUE AFUA_8G07350)-RELATED"/>
    <property type="match status" value="1"/>
</dbReference>
<gene>
    <name evidence="2" type="ORF">AVDCRST_MAG69-424</name>
</gene>
<dbReference type="InterPro" id="IPR014710">
    <property type="entry name" value="RmlC-like_jellyroll"/>
</dbReference>
<dbReference type="Pfam" id="PF07883">
    <property type="entry name" value="Cupin_2"/>
    <property type="match status" value="1"/>
</dbReference>
<evidence type="ECO:0000259" key="1">
    <source>
        <dbReference type="Pfam" id="PF07883"/>
    </source>
</evidence>
<evidence type="ECO:0000313" key="2">
    <source>
        <dbReference type="EMBL" id="CAA9475729.1"/>
    </source>
</evidence>
<dbReference type="InterPro" id="IPR011051">
    <property type="entry name" value="RmlC_Cupin_sf"/>
</dbReference>
<accession>A0A6J4RKN7</accession>
<dbReference type="CDD" id="cd02215">
    <property type="entry name" value="cupin_QDO_N_C"/>
    <property type="match status" value="1"/>
</dbReference>
<dbReference type="InterPro" id="IPR053146">
    <property type="entry name" value="QDO-like"/>
</dbReference>
<dbReference type="AlphaFoldDB" id="A0A6J4RKN7"/>
<proteinExistence type="predicted"/>
<reference evidence="2" key="1">
    <citation type="submission" date="2020-02" db="EMBL/GenBank/DDBJ databases">
        <authorList>
            <person name="Meier V. D."/>
        </authorList>
    </citation>
    <scope>NUCLEOTIDE SEQUENCE</scope>
    <source>
        <strain evidence="2">AVDCRST_MAG69</strain>
    </source>
</reference>
<dbReference type="InterPro" id="IPR013096">
    <property type="entry name" value="Cupin_2"/>
</dbReference>
<sequence>MALQWRFGDAPAMTTTITPTYISRPHSVAPGDGERIWIVGDTMTLKATSESTRGSLVLLENLTSPGGGPPPHIHDTEDEFWFVLDGKFEVRLGGEVHSLGPGGFAFAPAGTVHSFRNVAATPSRVLVGFTPGRIDGFFRESGRPATDDGPAPPMDADELARTMAAAPRYGLRLADEPNRG</sequence>
<protein>
    <recommendedName>
        <fullName evidence="1">Cupin type-2 domain-containing protein</fullName>
    </recommendedName>
</protein>
<dbReference type="EMBL" id="CADCVP010000057">
    <property type="protein sequence ID" value="CAA9475729.1"/>
    <property type="molecule type" value="Genomic_DNA"/>
</dbReference>